<protein>
    <recommendedName>
        <fullName evidence="4">CCHC-type domain-containing protein</fullName>
    </recommendedName>
</protein>
<feature type="region of interest" description="Disordered" evidence="1">
    <location>
        <begin position="49"/>
        <end position="71"/>
    </location>
</feature>
<feature type="compositionally biased region" description="Polar residues" evidence="1">
    <location>
        <begin position="56"/>
        <end position="67"/>
    </location>
</feature>
<evidence type="ECO:0008006" key="4">
    <source>
        <dbReference type="Google" id="ProtNLM"/>
    </source>
</evidence>
<feature type="compositionally biased region" description="Basic and acidic residues" evidence="1">
    <location>
        <begin position="104"/>
        <end position="116"/>
    </location>
</feature>
<comment type="caution">
    <text evidence="2">The sequence shown here is derived from an EMBL/GenBank/DDBJ whole genome shotgun (WGS) entry which is preliminary data.</text>
</comment>
<dbReference type="Proteomes" id="UP001286456">
    <property type="component" value="Unassembled WGS sequence"/>
</dbReference>
<accession>A0AAE0J595</accession>
<gene>
    <name evidence="2" type="ORF">B0T19DRAFT_472152</name>
</gene>
<sequence length="116" mass="13036">MPPTSTGTHPGPMDVNAVTRGKERQSGRKPIKYFRYGKEGHAFRDCKGKARDGWQETPTGRQVSQVSKKVDHDRLSWTACYDDNCLSHKSDKEGTYVESDSEDSDVHPTRDQEPGP</sequence>
<feature type="region of interest" description="Disordered" evidence="1">
    <location>
        <begin position="1"/>
        <end position="30"/>
    </location>
</feature>
<proteinExistence type="predicted"/>
<organism evidence="2 3">
    <name type="scientific">Cercophora scortea</name>
    <dbReference type="NCBI Taxonomy" id="314031"/>
    <lineage>
        <taxon>Eukaryota</taxon>
        <taxon>Fungi</taxon>
        <taxon>Dikarya</taxon>
        <taxon>Ascomycota</taxon>
        <taxon>Pezizomycotina</taxon>
        <taxon>Sordariomycetes</taxon>
        <taxon>Sordariomycetidae</taxon>
        <taxon>Sordariales</taxon>
        <taxon>Lasiosphaeriaceae</taxon>
        <taxon>Cercophora</taxon>
    </lineage>
</organism>
<evidence type="ECO:0000313" key="3">
    <source>
        <dbReference type="Proteomes" id="UP001286456"/>
    </source>
</evidence>
<evidence type="ECO:0000256" key="1">
    <source>
        <dbReference type="SAM" id="MobiDB-lite"/>
    </source>
</evidence>
<name>A0AAE0J595_9PEZI</name>
<dbReference type="AlphaFoldDB" id="A0AAE0J595"/>
<dbReference type="EMBL" id="JAUEPO010000001">
    <property type="protein sequence ID" value="KAK3337213.1"/>
    <property type="molecule type" value="Genomic_DNA"/>
</dbReference>
<reference evidence="2" key="2">
    <citation type="submission" date="2023-06" db="EMBL/GenBank/DDBJ databases">
        <authorList>
            <consortium name="Lawrence Berkeley National Laboratory"/>
            <person name="Haridas S."/>
            <person name="Hensen N."/>
            <person name="Bonometti L."/>
            <person name="Westerberg I."/>
            <person name="Brannstrom I.O."/>
            <person name="Guillou S."/>
            <person name="Cros-Aarteil S."/>
            <person name="Calhoun S."/>
            <person name="Kuo A."/>
            <person name="Mondo S."/>
            <person name="Pangilinan J."/>
            <person name="Riley R."/>
            <person name="Labutti K."/>
            <person name="Andreopoulos B."/>
            <person name="Lipzen A."/>
            <person name="Chen C."/>
            <person name="Yanf M."/>
            <person name="Daum C."/>
            <person name="Ng V."/>
            <person name="Clum A."/>
            <person name="Steindorff A."/>
            <person name="Ohm R."/>
            <person name="Martin F."/>
            <person name="Silar P."/>
            <person name="Natvig D."/>
            <person name="Lalanne C."/>
            <person name="Gautier V."/>
            <person name="Ament-Velasquez S.L."/>
            <person name="Kruys A."/>
            <person name="Hutchinson M.I."/>
            <person name="Powell A.J."/>
            <person name="Barry K."/>
            <person name="Miller A.N."/>
            <person name="Grigoriev I.V."/>
            <person name="Debuchy R."/>
            <person name="Gladieux P."/>
            <person name="Thoren M.H."/>
            <person name="Johannesson H."/>
        </authorList>
    </citation>
    <scope>NUCLEOTIDE SEQUENCE</scope>
    <source>
        <strain evidence="2">SMH4131-1</strain>
    </source>
</reference>
<reference evidence="2" key="1">
    <citation type="journal article" date="2023" name="Mol. Phylogenet. Evol.">
        <title>Genome-scale phylogeny and comparative genomics of the fungal order Sordariales.</title>
        <authorList>
            <person name="Hensen N."/>
            <person name="Bonometti L."/>
            <person name="Westerberg I."/>
            <person name="Brannstrom I.O."/>
            <person name="Guillou S."/>
            <person name="Cros-Aarteil S."/>
            <person name="Calhoun S."/>
            <person name="Haridas S."/>
            <person name="Kuo A."/>
            <person name="Mondo S."/>
            <person name="Pangilinan J."/>
            <person name="Riley R."/>
            <person name="LaButti K."/>
            <person name="Andreopoulos B."/>
            <person name="Lipzen A."/>
            <person name="Chen C."/>
            <person name="Yan M."/>
            <person name="Daum C."/>
            <person name="Ng V."/>
            <person name="Clum A."/>
            <person name="Steindorff A."/>
            <person name="Ohm R.A."/>
            <person name="Martin F."/>
            <person name="Silar P."/>
            <person name="Natvig D.O."/>
            <person name="Lalanne C."/>
            <person name="Gautier V."/>
            <person name="Ament-Velasquez S.L."/>
            <person name="Kruys A."/>
            <person name="Hutchinson M.I."/>
            <person name="Powell A.J."/>
            <person name="Barry K."/>
            <person name="Miller A.N."/>
            <person name="Grigoriev I.V."/>
            <person name="Debuchy R."/>
            <person name="Gladieux P."/>
            <person name="Hiltunen Thoren M."/>
            <person name="Johannesson H."/>
        </authorList>
    </citation>
    <scope>NUCLEOTIDE SEQUENCE</scope>
    <source>
        <strain evidence="2">SMH4131-1</strain>
    </source>
</reference>
<feature type="region of interest" description="Disordered" evidence="1">
    <location>
        <begin position="88"/>
        <end position="116"/>
    </location>
</feature>
<keyword evidence="3" id="KW-1185">Reference proteome</keyword>
<evidence type="ECO:0000313" key="2">
    <source>
        <dbReference type="EMBL" id="KAK3337213.1"/>
    </source>
</evidence>